<keyword evidence="1" id="KW-0812">Transmembrane</keyword>
<evidence type="ECO:0000256" key="1">
    <source>
        <dbReference type="SAM" id="Phobius"/>
    </source>
</evidence>
<reference evidence="2" key="1">
    <citation type="journal article" date="2020" name="mSystems">
        <title>Genome- and Community-Level Interaction Insights into Carbon Utilization and Element Cycling Functions of Hydrothermarchaeota in Hydrothermal Sediment.</title>
        <authorList>
            <person name="Zhou Z."/>
            <person name="Liu Y."/>
            <person name="Xu W."/>
            <person name="Pan J."/>
            <person name="Luo Z.H."/>
            <person name="Li M."/>
        </authorList>
    </citation>
    <scope>NUCLEOTIDE SEQUENCE [LARGE SCALE GENOMIC DNA]</scope>
    <source>
        <strain evidence="2">HyVt-483</strain>
    </source>
</reference>
<keyword evidence="1" id="KW-1133">Transmembrane helix</keyword>
<organism evidence="2">
    <name type="scientific">Thermosulfurimonas dismutans</name>
    <dbReference type="NCBI Taxonomy" id="999894"/>
    <lineage>
        <taxon>Bacteria</taxon>
        <taxon>Pseudomonadati</taxon>
        <taxon>Thermodesulfobacteriota</taxon>
        <taxon>Thermodesulfobacteria</taxon>
        <taxon>Thermodesulfobacteriales</taxon>
        <taxon>Thermodesulfobacteriaceae</taxon>
        <taxon>Thermosulfurimonas</taxon>
    </lineage>
</organism>
<evidence type="ECO:0000313" key="2">
    <source>
        <dbReference type="EMBL" id="HFC98172.1"/>
    </source>
</evidence>
<feature type="transmembrane region" description="Helical" evidence="1">
    <location>
        <begin position="12"/>
        <end position="34"/>
    </location>
</feature>
<gene>
    <name evidence="2" type="ORF">ENJ40_06930</name>
</gene>
<protein>
    <submittedName>
        <fullName evidence="2">Uncharacterized protein</fullName>
    </submittedName>
</protein>
<accession>A0A7C3CLU3</accession>
<proteinExistence type="predicted"/>
<keyword evidence="1" id="KW-0472">Membrane</keyword>
<name>A0A7C3CLU3_9BACT</name>
<dbReference type="AlphaFoldDB" id="A0A7C3CLU3"/>
<dbReference type="EMBL" id="DRMH01000089">
    <property type="protein sequence ID" value="HFC98172.1"/>
    <property type="molecule type" value="Genomic_DNA"/>
</dbReference>
<comment type="caution">
    <text evidence="2">The sequence shown here is derived from an EMBL/GenBank/DDBJ whole genome shotgun (WGS) entry which is preliminary data.</text>
</comment>
<dbReference type="Proteomes" id="UP000886043">
    <property type="component" value="Unassembled WGS sequence"/>
</dbReference>
<sequence length="160" mass="17910">MKRPARERGFILLYTLIITLVALVMLLGLTYLIFYGSRLSGWSKRYTSALEAAKGGTLECLQALKDCTITNTFKCDHSRETWSAFVSDVTSVTSHSSPADIVQNPDWQKSYGTYRVYCKIIDTHGYTDGYLYSVEIVGRRIGGNETAWLSVGYKVEITGP</sequence>